<proteinExistence type="predicted"/>
<dbReference type="AlphaFoldDB" id="A0A940WP68"/>
<comment type="caution">
    <text evidence="1">The sequence shown here is derived from an EMBL/GenBank/DDBJ whole genome shotgun (WGS) entry which is preliminary data.</text>
</comment>
<protein>
    <submittedName>
        <fullName evidence="1">NERD domain-containing protein</fullName>
    </submittedName>
</protein>
<evidence type="ECO:0000313" key="2">
    <source>
        <dbReference type="Proteomes" id="UP000678228"/>
    </source>
</evidence>
<evidence type="ECO:0000313" key="1">
    <source>
        <dbReference type="EMBL" id="MBP3949816.1"/>
    </source>
</evidence>
<dbReference type="Proteomes" id="UP000678228">
    <property type="component" value="Unassembled WGS sequence"/>
</dbReference>
<keyword evidence="2" id="KW-1185">Reference proteome</keyword>
<dbReference type="EMBL" id="JAGKSQ010000001">
    <property type="protein sequence ID" value="MBP3949816.1"/>
    <property type="molecule type" value="Genomic_DNA"/>
</dbReference>
<reference evidence="1" key="1">
    <citation type="submission" date="2021-03" db="EMBL/GenBank/DDBJ databases">
        <title>Bacillus suaedae sp. nov., isolated from Suaeda aralocaspica.</title>
        <authorList>
            <person name="Lei R.F.R."/>
        </authorList>
    </citation>
    <scope>NUCLEOTIDE SEQUENCE</scope>
    <source>
        <strain evidence="1">YZJH907-2</strain>
    </source>
</reference>
<gene>
    <name evidence="1" type="ORF">J7W16_01635</name>
</gene>
<dbReference type="RefSeq" id="WP_210595185.1">
    <property type="nucleotide sequence ID" value="NZ_JAGKSQ010000001.1"/>
</dbReference>
<accession>A0A940WP68</accession>
<organism evidence="1 2">
    <name type="scientific">Halalkalibacter suaedae</name>
    <dbReference type="NCBI Taxonomy" id="2822140"/>
    <lineage>
        <taxon>Bacteria</taxon>
        <taxon>Bacillati</taxon>
        <taxon>Bacillota</taxon>
        <taxon>Bacilli</taxon>
        <taxon>Bacillales</taxon>
        <taxon>Bacillaceae</taxon>
        <taxon>Halalkalibacter</taxon>
    </lineage>
</organism>
<name>A0A940WP68_9BACI</name>
<sequence length="300" mass="35561">MAHLIKLEDYNSRYQLDLHRYPSQYTRMKKERWFYLKSEWEQSEYARLDEDEINEVAPKKDLIKLALKRFKSWSHHQKIDDSKVLNITLDQLKDKYMDDLFKMQIKWASSSSFENASDDATYVDDKWLRFFAQTIPDNYFLMYKPVFYLKKAPIDLEILLVGPTEIICISILEGQEHSVFEAGSGKFWTEYINESRKRRISPLLSLTRMTGVIKTLLDTAELSFPVRQVVLNRESIIDNKMQGVKAEFIDRRKFAEWLEALKKNPSPIKSQQMRISALLLLNSTKPEVPEEKEEEERDNQ</sequence>